<gene>
    <name evidence="7" type="primary">aroQ</name>
    <name evidence="12" type="ORF">WIGMOR_0140</name>
</gene>
<comment type="catalytic activity">
    <reaction evidence="1 7">
        <text>3-dehydroquinate = 3-dehydroshikimate + H2O</text>
        <dbReference type="Rhea" id="RHEA:21096"/>
        <dbReference type="ChEBI" id="CHEBI:15377"/>
        <dbReference type="ChEBI" id="CHEBI:16630"/>
        <dbReference type="ChEBI" id="CHEBI:32364"/>
        <dbReference type="EC" id="4.2.1.10"/>
    </reaction>
</comment>
<feature type="active site" description="Proton donor" evidence="7 8">
    <location>
        <position position="102"/>
    </location>
</feature>
<feature type="binding site" evidence="7 9">
    <location>
        <position position="113"/>
    </location>
    <ligand>
        <name>substrate</name>
    </ligand>
</feature>
<evidence type="ECO:0000256" key="6">
    <source>
        <dbReference type="ARBA" id="ARBA00023239"/>
    </source>
</evidence>
<dbReference type="UniPathway" id="UPA00053">
    <property type="reaction ID" value="UER00086"/>
</dbReference>
<name>H6Q4D3_WIGGL</name>
<evidence type="ECO:0000256" key="1">
    <source>
        <dbReference type="ARBA" id="ARBA00001864"/>
    </source>
</evidence>
<dbReference type="EC" id="4.2.1.10" evidence="5 7"/>
<keyword evidence="13" id="KW-1185">Reference proteome</keyword>
<dbReference type="STRING" id="1142511.WIGMOR_0140"/>
<protein>
    <recommendedName>
        <fullName evidence="5 7">3-dehydroquinate dehydratase</fullName>
        <shortName evidence="7">3-dehydroquinase</shortName>
        <ecNumber evidence="5 7">4.2.1.10</ecNumber>
    </recommendedName>
    <alternativeName>
        <fullName evidence="7">Type II DHQase</fullName>
    </alternativeName>
</protein>
<evidence type="ECO:0000256" key="9">
    <source>
        <dbReference type="PIRSR" id="PIRSR001399-2"/>
    </source>
</evidence>
<dbReference type="CDD" id="cd00466">
    <property type="entry name" value="DHQase_II"/>
    <property type="match status" value="1"/>
</dbReference>
<evidence type="ECO:0000256" key="8">
    <source>
        <dbReference type="PIRSR" id="PIRSR001399-1"/>
    </source>
</evidence>
<evidence type="ECO:0000256" key="10">
    <source>
        <dbReference type="PIRSR" id="PIRSR001399-3"/>
    </source>
</evidence>
<dbReference type="NCBIfam" id="NF003805">
    <property type="entry name" value="PRK05395.1-2"/>
    <property type="match status" value="1"/>
</dbReference>
<evidence type="ECO:0000256" key="11">
    <source>
        <dbReference type="SAM" id="Phobius"/>
    </source>
</evidence>
<dbReference type="PANTHER" id="PTHR21272:SF3">
    <property type="entry name" value="CATABOLIC 3-DEHYDROQUINASE"/>
    <property type="match status" value="1"/>
</dbReference>
<evidence type="ECO:0000313" key="12">
    <source>
        <dbReference type="EMBL" id="AFA40993.1"/>
    </source>
</evidence>
<dbReference type="HOGENOM" id="CLU_090968_1_0_6"/>
<dbReference type="GO" id="GO:0003855">
    <property type="term" value="F:3-dehydroquinate dehydratase activity"/>
    <property type="evidence" value="ECO:0007669"/>
    <property type="project" value="UniProtKB-UniRule"/>
</dbReference>
<feature type="binding site" evidence="7 9">
    <location>
        <begin position="103"/>
        <end position="104"/>
    </location>
    <ligand>
        <name>substrate</name>
    </ligand>
</feature>
<dbReference type="InterPro" id="IPR001874">
    <property type="entry name" value="DHquinase_II"/>
</dbReference>
<sequence>MKKFNLLILNGPNLNLLSLREKNIYGNKSISDLLNEINLISNKINARITHFQSNAEHEIINCIHKSYKKINFIILNPSALTHTSVALRDSLLSVNIPFIEVHLSNIFSREKFRHRSYISDIAIGMICGLGVNGYYFAIKAAMKYLVKI</sequence>
<comment type="subunit">
    <text evidence="4 7">Homododecamer.</text>
</comment>
<dbReference type="GO" id="GO:0019631">
    <property type="term" value="P:quinate catabolic process"/>
    <property type="evidence" value="ECO:0007669"/>
    <property type="project" value="TreeGrafter"/>
</dbReference>
<comment type="function">
    <text evidence="7">Catalyzes a trans-dehydration via an enolate intermediate.</text>
</comment>
<dbReference type="GO" id="GO:0009073">
    <property type="term" value="P:aromatic amino acid family biosynthetic process"/>
    <property type="evidence" value="ECO:0007669"/>
    <property type="project" value="UniProtKB-KW"/>
</dbReference>
<organism evidence="12 13">
    <name type="scientific">Wigglesworthia glossinidia endosymbiont of Glossina morsitans morsitans</name>
    <name type="common">Yale colony</name>
    <dbReference type="NCBI Taxonomy" id="1142511"/>
    <lineage>
        <taxon>Bacteria</taxon>
        <taxon>Pseudomonadati</taxon>
        <taxon>Pseudomonadota</taxon>
        <taxon>Gammaproteobacteria</taxon>
        <taxon>Enterobacterales</taxon>
        <taxon>Erwiniaceae</taxon>
        <taxon>Wigglesworthia</taxon>
    </lineage>
</organism>
<comment type="similarity">
    <text evidence="3 7">Belongs to the type-II 3-dehydroquinase family.</text>
</comment>
<dbReference type="PANTHER" id="PTHR21272">
    <property type="entry name" value="CATABOLIC 3-DEHYDROQUINASE"/>
    <property type="match status" value="1"/>
</dbReference>
<keyword evidence="6 7" id="KW-0456">Lyase</keyword>
<dbReference type="InterPro" id="IPR036441">
    <property type="entry name" value="DHquinase_II_sf"/>
</dbReference>
<reference evidence="12 13" key="1">
    <citation type="journal article" date="2012" name="MBio">
        <title>Insight into the transmission biology and species-specific functional capabilities of tsetse (Diptera: glossinidae) obligate symbiont wigglesworthia.</title>
        <authorList>
            <person name="Rio R.V."/>
            <person name="Symula R.E."/>
            <person name="Wang J."/>
            <person name="Lohs C."/>
            <person name="Wu Y.N."/>
            <person name="Snyder A.K."/>
            <person name="Bjornson R.D."/>
            <person name="Oshima K."/>
            <person name="Biehl B.S."/>
            <person name="Perna N.T."/>
            <person name="Hattori M."/>
            <person name="Aksoy S."/>
        </authorList>
    </citation>
    <scope>NUCLEOTIDE SEQUENCE [LARGE SCALE GENOMIC DNA]</scope>
    <source>
        <strain evidence="12">WGM</strain>
    </source>
</reference>
<evidence type="ECO:0000256" key="4">
    <source>
        <dbReference type="ARBA" id="ARBA00011193"/>
    </source>
</evidence>
<feature type="binding site" evidence="7 9">
    <location>
        <position position="76"/>
    </location>
    <ligand>
        <name>substrate</name>
    </ligand>
</feature>
<dbReference type="GO" id="GO:0008652">
    <property type="term" value="P:amino acid biosynthetic process"/>
    <property type="evidence" value="ECO:0007669"/>
    <property type="project" value="UniProtKB-KW"/>
</dbReference>
<keyword evidence="11" id="KW-0472">Membrane</keyword>
<dbReference type="OrthoDB" id="9790793at2"/>
<keyword evidence="11" id="KW-0812">Transmembrane</keyword>
<dbReference type="eggNOG" id="COG0757">
    <property type="taxonomic scope" value="Bacteria"/>
</dbReference>
<dbReference type="HAMAP" id="MF_00169">
    <property type="entry name" value="AroQ"/>
    <property type="match status" value="1"/>
</dbReference>
<dbReference type="PIRSF" id="PIRSF001399">
    <property type="entry name" value="DHquinase_II"/>
    <property type="match status" value="1"/>
</dbReference>
<evidence type="ECO:0000313" key="13">
    <source>
        <dbReference type="Proteomes" id="UP000009061"/>
    </source>
</evidence>
<feature type="active site" description="Proton acceptor" evidence="7 8">
    <location>
        <position position="25"/>
    </location>
</feature>
<keyword evidence="7" id="KW-0057">Aromatic amino acid biosynthesis</keyword>
<dbReference type="Pfam" id="PF01220">
    <property type="entry name" value="DHquinase_II"/>
    <property type="match status" value="1"/>
</dbReference>
<dbReference type="SUPFAM" id="SSF52304">
    <property type="entry name" value="Type II 3-dehydroquinate dehydratase"/>
    <property type="match status" value="1"/>
</dbReference>
<feature type="binding site" evidence="7 9">
    <location>
        <position position="89"/>
    </location>
    <ligand>
        <name>substrate</name>
    </ligand>
</feature>
<dbReference type="EMBL" id="CP003315">
    <property type="protein sequence ID" value="AFA40993.1"/>
    <property type="molecule type" value="Genomic_DNA"/>
</dbReference>
<evidence type="ECO:0000256" key="3">
    <source>
        <dbReference type="ARBA" id="ARBA00011037"/>
    </source>
</evidence>
<dbReference type="GO" id="GO:0009423">
    <property type="term" value="P:chorismate biosynthetic process"/>
    <property type="evidence" value="ECO:0007669"/>
    <property type="project" value="UniProtKB-UniRule"/>
</dbReference>
<accession>H6Q4D3</accession>
<dbReference type="Proteomes" id="UP000009061">
    <property type="component" value="Chromosome"/>
</dbReference>
<evidence type="ECO:0000256" key="7">
    <source>
        <dbReference type="HAMAP-Rule" id="MF_00169"/>
    </source>
</evidence>
<keyword evidence="11" id="KW-1133">Transmembrane helix</keyword>
<proteinExistence type="inferred from homology"/>
<evidence type="ECO:0000256" key="2">
    <source>
        <dbReference type="ARBA" id="ARBA00004902"/>
    </source>
</evidence>
<dbReference type="NCBIfam" id="TIGR01088">
    <property type="entry name" value="aroQ"/>
    <property type="match status" value="1"/>
</dbReference>
<feature type="transmembrane region" description="Helical" evidence="11">
    <location>
        <begin position="117"/>
        <end position="138"/>
    </location>
</feature>
<evidence type="ECO:0000256" key="5">
    <source>
        <dbReference type="ARBA" id="ARBA00012060"/>
    </source>
</evidence>
<dbReference type="KEGG" id="wgl:WIGMOR_0140"/>
<feature type="site" description="Transition state stabilizer" evidence="7 10">
    <location>
        <position position="20"/>
    </location>
</feature>
<dbReference type="NCBIfam" id="NF003807">
    <property type="entry name" value="PRK05395.1-4"/>
    <property type="match status" value="1"/>
</dbReference>
<keyword evidence="7" id="KW-0028">Amino-acid biosynthesis</keyword>
<dbReference type="Gene3D" id="3.40.50.9100">
    <property type="entry name" value="Dehydroquinase, class II"/>
    <property type="match status" value="1"/>
</dbReference>
<comment type="pathway">
    <text evidence="2 7">Metabolic intermediate biosynthesis; chorismate biosynthesis; chorismate from D-erythrose 4-phosphate and phosphoenolpyruvate: step 3/7.</text>
</comment>
<dbReference type="NCBIfam" id="NF003804">
    <property type="entry name" value="PRK05395.1-1"/>
    <property type="match status" value="1"/>
</dbReference>
<feature type="binding site" evidence="7 9">
    <location>
        <position position="82"/>
    </location>
    <ligand>
        <name>substrate</name>
    </ligand>
</feature>
<dbReference type="AlphaFoldDB" id="H6Q4D3"/>